<organism evidence="1 2">
    <name type="scientific">Clohesyomyces aquaticus</name>
    <dbReference type="NCBI Taxonomy" id="1231657"/>
    <lineage>
        <taxon>Eukaryota</taxon>
        <taxon>Fungi</taxon>
        <taxon>Dikarya</taxon>
        <taxon>Ascomycota</taxon>
        <taxon>Pezizomycotina</taxon>
        <taxon>Dothideomycetes</taxon>
        <taxon>Pleosporomycetidae</taxon>
        <taxon>Pleosporales</taxon>
        <taxon>Lindgomycetaceae</taxon>
        <taxon>Clohesyomyces</taxon>
    </lineage>
</organism>
<dbReference type="EMBL" id="MCFA01000056">
    <property type="protein sequence ID" value="ORY11930.1"/>
    <property type="molecule type" value="Genomic_DNA"/>
</dbReference>
<accession>A0A1Y1ZNW1</accession>
<gene>
    <name evidence="1" type="ORF">BCR34DRAFT_313641</name>
</gene>
<proteinExistence type="predicted"/>
<dbReference type="AlphaFoldDB" id="A0A1Y1ZNW1"/>
<keyword evidence="2" id="KW-1185">Reference proteome</keyword>
<protein>
    <submittedName>
        <fullName evidence="1">Uncharacterized protein</fullName>
    </submittedName>
</protein>
<comment type="caution">
    <text evidence="1">The sequence shown here is derived from an EMBL/GenBank/DDBJ whole genome shotgun (WGS) entry which is preliminary data.</text>
</comment>
<sequence>MFDACEGATSKSEALNRGKRSCAKNCAPMCEASSAKSARMLSSAAGGILEMAFLARSDVVRDCVSSSTRVCEEALTLLLMKAQWLGHFGIPNRDIRGHQGVGCERHVCVPDSWQECCIESGRKSLLSCNGALRIICRGLRGRNGGFGNGWGSAFIQFCHTSRDAGMENQHIYTARAKSKKPLNADAVVSWLAFGAAS</sequence>
<evidence type="ECO:0000313" key="2">
    <source>
        <dbReference type="Proteomes" id="UP000193144"/>
    </source>
</evidence>
<dbReference type="Proteomes" id="UP000193144">
    <property type="component" value="Unassembled WGS sequence"/>
</dbReference>
<name>A0A1Y1ZNW1_9PLEO</name>
<reference evidence="1 2" key="1">
    <citation type="submission" date="2016-07" db="EMBL/GenBank/DDBJ databases">
        <title>Pervasive Adenine N6-methylation of Active Genes in Fungi.</title>
        <authorList>
            <consortium name="DOE Joint Genome Institute"/>
            <person name="Mondo S.J."/>
            <person name="Dannebaum R.O."/>
            <person name="Kuo R.C."/>
            <person name="Labutti K."/>
            <person name="Haridas S."/>
            <person name="Kuo A."/>
            <person name="Salamov A."/>
            <person name="Ahrendt S.R."/>
            <person name="Lipzen A."/>
            <person name="Sullivan W."/>
            <person name="Andreopoulos W.B."/>
            <person name="Clum A."/>
            <person name="Lindquist E."/>
            <person name="Daum C."/>
            <person name="Ramamoorthy G.K."/>
            <person name="Gryganskyi A."/>
            <person name="Culley D."/>
            <person name="Magnuson J.K."/>
            <person name="James T.Y."/>
            <person name="O'Malley M.A."/>
            <person name="Stajich J.E."/>
            <person name="Spatafora J.W."/>
            <person name="Visel A."/>
            <person name="Grigoriev I.V."/>
        </authorList>
    </citation>
    <scope>NUCLEOTIDE SEQUENCE [LARGE SCALE GENOMIC DNA]</scope>
    <source>
        <strain evidence="1 2">CBS 115471</strain>
    </source>
</reference>
<evidence type="ECO:0000313" key="1">
    <source>
        <dbReference type="EMBL" id="ORY11930.1"/>
    </source>
</evidence>